<evidence type="ECO:0000313" key="1">
    <source>
        <dbReference type="EMBL" id="CAA9359974.1"/>
    </source>
</evidence>
<gene>
    <name evidence="1" type="ORF">AVDCRST_MAG93-7601</name>
</gene>
<name>A0A6J4MJW5_9CHLR</name>
<dbReference type="EMBL" id="CADCTR010002556">
    <property type="protein sequence ID" value="CAA9359974.1"/>
    <property type="molecule type" value="Genomic_DNA"/>
</dbReference>
<organism evidence="1">
    <name type="scientific">uncultured Chloroflexia bacterium</name>
    <dbReference type="NCBI Taxonomy" id="1672391"/>
    <lineage>
        <taxon>Bacteria</taxon>
        <taxon>Bacillati</taxon>
        <taxon>Chloroflexota</taxon>
        <taxon>Chloroflexia</taxon>
        <taxon>environmental samples</taxon>
    </lineage>
</organism>
<sequence length="72" mass="8160">MRRPRRFAGDHAGILSQREHCRANFSGPSNEPCQPHRTSRPPCEDHWMAHCHFSLNADGVHNPSGTIQSESR</sequence>
<accession>A0A6J4MJW5</accession>
<reference evidence="1" key="1">
    <citation type="submission" date="2020-02" db="EMBL/GenBank/DDBJ databases">
        <authorList>
            <person name="Meier V. D."/>
        </authorList>
    </citation>
    <scope>NUCLEOTIDE SEQUENCE</scope>
    <source>
        <strain evidence="1">AVDCRST_MAG93</strain>
    </source>
</reference>
<protein>
    <submittedName>
        <fullName evidence="1">Uncharacterized protein</fullName>
    </submittedName>
</protein>
<proteinExistence type="predicted"/>
<dbReference type="AlphaFoldDB" id="A0A6J4MJW5"/>